<dbReference type="AlphaFoldDB" id="A0A3Q0T381"/>
<sequence>MSQRFSTSICISFRSVNYGAPKDIHADMVATLGDDAPALSTVQKWAAEFKRGRESLEDDPRSGRPVTATTRENIDRVHHMVMDDSRLTVNQIANAVGISRERVENILHNELGMSKISARWVPRLLTPDQKHTRLVTSQANLALFEANPDDFLERSSTVFSLQYGVSKTFRFLSNIKCYTHFLSFVNSSVSSASYQQFVNCRKAALFALRSLYLL</sequence>
<reference evidence="1" key="1">
    <citation type="submission" date="2025-08" db="UniProtKB">
        <authorList>
            <consortium name="Ensembl"/>
        </authorList>
    </citation>
    <scope>IDENTIFICATION</scope>
</reference>
<organism evidence="1 2">
    <name type="scientific">Amphilophus citrinellus</name>
    <name type="common">Midas cichlid</name>
    <name type="synonym">Cichlasoma citrinellum</name>
    <dbReference type="NCBI Taxonomy" id="61819"/>
    <lineage>
        <taxon>Eukaryota</taxon>
        <taxon>Metazoa</taxon>
        <taxon>Chordata</taxon>
        <taxon>Craniata</taxon>
        <taxon>Vertebrata</taxon>
        <taxon>Euteleostomi</taxon>
        <taxon>Actinopterygii</taxon>
        <taxon>Neopterygii</taxon>
        <taxon>Teleostei</taxon>
        <taxon>Neoteleostei</taxon>
        <taxon>Acanthomorphata</taxon>
        <taxon>Ovalentaria</taxon>
        <taxon>Cichlomorphae</taxon>
        <taxon>Cichliformes</taxon>
        <taxon>Cichlidae</taxon>
        <taxon>New World cichlids</taxon>
        <taxon>Cichlasomatinae</taxon>
        <taxon>Heroini</taxon>
        <taxon>Amphilophus</taxon>
    </lineage>
</organism>
<evidence type="ECO:0000313" key="1">
    <source>
        <dbReference type="Ensembl" id="ENSACIP00000030553.1"/>
    </source>
</evidence>
<accession>A0A3Q0T381</accession>
<dbReference type="PANTHER" id="PTHR46060">
    <property type="entry name" value="MARINER MOS1 TRANSPOSASE-LIKE PROTEIN"/>
    <property type="match status" value="1"/>
</dbReference>
<dbReference type="STRING" id="61819.ENSACIP00000030553"/>
<dbReference type="GeneTree" id="ENSGT00940000164451"/>
<name>A0A3Q0T381_AMPCI</name>
<dbReference type="Proteomes" id="UP000261340">
    <property type="component" value="Unplaced"/>
</dbReference>
<proteinExistence type="predicted"/>
<reference evidence="1" key="2">
    <citation type="submission" date="2025-09" db="UniProtKB">
        <authorList>
            <consortium name="Ensembl"/>
        </authorList>
    </citation>
    <scope>IDENTIFICATION</scope>
</reference>
<dbReference type="InterPro" id="IPR052709">
    <property type="entry name" value="Transposase-MT_Hybrid"/>
</dbReference>
<dbReference type="OMA" id="HTSINDY"/>
<evidence type="ECO:0000313" key="2">
    <source>
        <dbReference type="Proteomes" id="UP000261340"/>
    </source>
</evidence>
<keyword evidence="2" id="KW-1185">Reference proteome</keyword>
<evidence type="ECO:0008006" key="3">
    <source>
        <dbReference type="Google" id="ProtNLM"/>
    </source>
</evidence>
<protein>
    <recommendedName>
        <fullName evidence="3">Mos1 transposase HTH domain-containing protein</fullName>
    </recommendedName>
</protein>
<dbReference type="Ensembl" id="ENSACIT00000031350.1">
    <property type="protein sequence ID" value="ENSACIP00000030553.1"/>
    <property type="gene ID" value="ENSACIG00000023633.1"/>
</dbReference>
<dbReference type="PANTHER" id="PTHR46060:SF1">
    <property type="entry name" value="MARINER MOS1 TRANSPOSASE-LIKE PROTEIN"/>
    <property type="match status" value="1"/>
</dbReference>